<proteinExistence type="inferred from homology"/>
<dbReference type="Proteomes" id="UP000324705">
    <property type="component" value="Chromosome 4B"/>
</dbReference>
<dbReference type="AlphaFoldDB" id="A0A9R0SUI9"/>
<evidence type="ECO:0000313" key="4">
    <source>
        <dbReference type="Proteomes" id="UP000324705"/>
    </source>
</evidence>
<keyword evidence="4" id="KW-1185">Reference proteome</keyword>
<reference evidence="3 4" key="1">
    <citation type="submission" date="2017-09" db="EMBL/GenBank/DDBJ databases">
        <authorList>
            <consortium name="International Durum Wheat Genome Sequencing Consortium (IDWGSC)"/>
            <person name="Milanesi L."/>
        </authorList>
    </citation>
    <scope>NUCLEOTIDE SEQUENCE [LARGE SCALE GENOMIC DNA]</scope>
    <source>
        <strain evidence="4">cv. Svevo</strain>
    </source>
</reference>
<accession>A0A9R0SUI9</accession>
<dbReference type="Gramene" id="TRITD4Bv1G013090.10">
    <property type="protein sequence ID" value="TRITD4Bv1G013090.10"/>
    <property type="gene ID" value="TRITD4Bv1G013090"/>
</dbReference>
<evidence type="ECO:0000256" key="1">
    <source>
        <dbReference type="ARBA" id="ARBA00006209"/>
    </source>
</evidence>
<dbReference type="Pfam" id="PF19274">
    <property type="entry name" value="PI4K_N"/>
    <property type="match status" value="1"/>
</dbReference>
<comment type="similarity">
    <text evidence="1">Belongs to the PI3/PI4-kinase family. Type III PI4K subfamily.</text>
</comment>
<dbReference type="InterPro" id="IPR045495">
    <property type="entry name" value="PI4K_N"/>
</dbReference>
<dbReference type="EMBL" id="LT934118">
    <property type="protein sequence ID" value="VAI01598.1"/>
    <property type="molecule type" value="Genomic_DNA"/>
</dbReference>
<evidence type="ECO:0000313" key="3">
    <source>
        <dbReference type="EMBL" id="VAI01598.1"/>
    </source>
</evidence>
<sequence>MLGGEGGLEADKVAKVRNAAAWQIRKRDWKEQGAQLRVRINTKLSCCQAAVVVLVRSVSVLDADSKASKDMLQQTLAWFIEATKSCILSSWRKLKICEELFCTLLNGISQITVSRGGQLLPVLLIPLKPLVVSTCSQADMTGCSPGALFEAVVKLSCEVIEFGWTKDRALVDTFIMRLAAYVRERNDYEEELLDAISRVACLGFEKSYRESIVLMTRSYLDKVKAVGAAENNTLPSEATAERTETLPAGFLLVASNLTSTKLRSDYRHRLLSLCSDVGLAAESKSGRSGADLMGPLLPAVAEICSDFDPVSSVEPSLLKLFRNLWFYIVLFGLAPPIQNNQASTKPASAPLNTGESCVALQAVAGPYMWNSQWSVAVQRIAQGSPPLVVSSVKWLEDELELNALHNPGSRRGNGDEKAAVGQRTALSAALGGRVEIVV</sequence>
<name>A0A9R0SUI9_TRITD</name>
<evidence type="ECO:0000259" key="2">
    <source>
        <dbReference type="Pfam" id="PF19274"/>
    </source>
</evidence>
<protein>
    <recommendedName>
        <fullName evidence="2">PI4-kinase N-terminal domain-containing protein</fullName>
    </recommendedName>
</protein>
<gene>
    <name evidence="3" type="ORF">TRITD_4Bv1G013090</name>
</gene>
<feature type="domain" description="PI4-kinase N-terminal" evidence="2">
    <location>
        <begin position="191"/>
        <end position="436"/>
    </location>
</feature>
<organism evidence="3 4">
    <name type="scientific">Triticum turgidum subsp. durum</name>
    <name type="common">Durum wheat</name>
    <name type="synonym">Triticum durum</name>
    <dbReference type="NCBI Taxonomy" id="4567"/>
    <lineage>
        <taxon>Eukaryota</taxon>
        <taxon>Viridiplantae</taxon>
        <taxon>Streptophyta</taxon>
        <taxon>Embryophyta</taxon>
        <taxon>Tracheophyta</taxon>
        <taxon>Spermatophyta</taxon>
        <taxon>Magnoliopsida</taxon>
        <taxon>Liliopsida</taxon>
        <taxon>Poales</taxon>
        <taxon>Poaceae</taxon>
        <taxon>BOP clade</taxon>
        <taxon>Pooideae</taxon>
        <taxon>Triticodae</taxon>
        <taxon>Triticeae</taxon>
        <taxon>Triticinae</taxon>
        <taxon>Triticum</taxon>
    </lineage>
</organism>